<evidence type="ECO:0000313" key="2">
    <source>
        <dbReference type="EMBL" id="KAK5584657.1"/>
    </source>
</evidence>
<dbReference type="GO" id="GO:0030970">
    <property type="term" value="P:retrograde protein transport, ER to cytosol"/>
    <property type="evidence" value="ECO:0007669"/>
    <property type="project" value="TreeGrafter"/>
</dbReference>
<feature type="domain" description="AAA+ ATPase" evidence="1">
    <location>
        <begin position="604"/>
        <end position="744"/>
    </location>
</feature>
<reference evidence="2 3" key="1">
    <citation type="submission" date="2023-11" db="EMBL/GenBank/DDBJ databases">
        <title>Dfirmibasis_genome.</title>
        <authorList>
            <person name="Edelbroek B."/>
            <person name="Kjellin J."/>
            <person name="Jerlstrom-Hultqvist J."/>
            <person name="Soderbom F."/>
        </authorList>
    </citation>
    <scope>NUCLEOTIDE SEQUENCE [LARGE SCALE GENOMIC DNA]</scope>
    <source>
        <strain evidence="2 3">TNS-C-14</strain>
    </source>
</reference>
<dbReference type="EMBL" id="JAVFKY010000001">
    <property type="protein sequence ID" value="KAK5584657.1"/>
    <property type="molecule type" value="Genomic_DNA"/>
</dbReference>
<dbReference type="GO" id="GO:0016887">
    <property type="term" value="F:ATP hydrolysis activity"/>
    <property type="evidence" value="ECO:0007669"/>
    <property type="project" value="InterPro"/>
</dbReference>
<gene>
    <name evidence="2" type="ORF">RB653_006273</name>
</gene>
<protein>
    <recommendedName>
        <fullName evidence="1">AAA+ ATPase domain-containing protein</fullName>
    </recommendedName>
</protein>
<evidence type="ECO:0000313" key="3">
    <source>
        <dbReference type="Proteomes" id="UP001344447"/>
    </source>
</evidence>
<dbReference type="GO" id="GO:0031593">
    <property type="term" value="F:polyubiquitin modification-dependent protein binding"/>
    <property type="evidence" value="ECO:0007669"/>
    <property type="project" value="TreeGrafter"/>
</dbReference>
<comment type="caution">
    <text evidence="2">The sequence shown here is derived from an EMBL/GenBank/DDBJ whole genome shotgun (WGS) entry which is preliminary data.</text>
</comment>
<keyword evidence="3" id="KW-1185">Reference proteome</keyword>
<dbReference type="AlphaFoldDB" id="A0AAN7U9G2"/>
<feature type="domain" description="AAA+ ATPase" evidence="1">
    <location>
        <begin position="320"/>
        <end position="462"/>
    </location>
</feature>
<dbReference type="FunFam" id="3.40.50.300:FF:001440">
    <property type="entry name" value="ATPase, AAA family protein"/>
    <property type="match status" value="1"/>
</dbReference>
<dbReference type="InterPro" id="IPR027417">
    <property type="entry name" value="P-loop_NTPase"/>
</dbReference>
<dbReference type="FunFam" id="3.40.50.300:FF:003783">
    <property type="entry name" value="Transitional endoplasmic reticulum ATPase TER94-like Protein"/>
    <property type="match status" value="1"/>
</dbReference>
<dbReference type="InterPro" id="IPR041569">
    <property type="entry name" value="AAA_lid_3"/>
</dbReference>
<dbReference type="GO" id="GO:0051228">
    <property type="term" value="P:mitotic spindle disassembly"/>
    <property type="evidence" value="ECO:0007669"/>
    <property type="project" value="TreeGrafter"/>
</dbReference>
<dbReference type="InterPro" id="IPR003960">
    <property type="entry name" value="ATPase_AAA_CS"/>
</dbReference>
<accession>A0AAN7U9G2</accession>
<name>A0AAN7U9G2_9MYCE</name>
<organism evidence="2 3">
    <name type="scientific">Dictyostelium firmibasis</name>
    <dbReference type="NCBI Taxonomy" id="79012"/>
    <lineage>
        <taxon>Eukaryota</taxon>
        <taxon>Amoebozoa</taxon>
        <taxon>Evosea</taxon>
        <taxon>Eumycetozoa</taxon>
        <taxon>Dictyostelia</taxon>
        <taxon>Dictyosteliales</taxon>
        <taxon>Dictyosteliaceae</taxon>
        <taxon>Dictyostelium</taxon>
    </lineage>
</organism>
<dbReference type="SUPFAM" id="SSF52540">
    <property type="entry name" value="P-loop containing nucleoside triphosphate hydrolases"/>
    <property type="match status" value="2"/>
</dbReference>
<sequence>MSNLVNENQKPIVLLPLDRYTVGIDELIGFNEFYDDDDENNNFNEKDSIINESCYMSIELIEKLSLKLGDWIFIDIQKKQQKQCIIAKVWTSRYIQQNYYIQSNSKLILNQQPINEEQEQEQEKKKKKKFIEYPSFVKIYKVNEFENNLNQVDIEININTSSLNNNNNNNNNIIIIINNIKTLFNSKQYIKQLLINKLVCSGMNISLYNDNVNLIIKNVNSNNNNNNNNLKIGLINQSTKINIIINESLSSSSSSSSSSFSTKSLNNNNYKKLFKKFKLNNEKENNFKIGGLNEQIKLLEEMIIYPILFPDIFKTLGIDPPKGILLKGPPGTGKTHLVRTVCDAYDIEMISIDCTKISGSYIGETEENLRNVFQQASDKSIAKSNSPVVVFIDEIDTICPPRSKSSQNESRIVGQFLTLLDGIGGRKGNLIIIAATNRPNQVDPALRRPGRLDREIEIPVPNKQQRLDILRLYCSKLPISSTPSNLLDQIADETVGYVGANIQFLCRDSAFIAFSKYNSNLNNNDNNDNDNDKVKKYFIEIEDFRESIKNNPASILKGEHLVEKVSGISWDDIGGLDDIKEQLKQAIEWPNLYKESFEKFGLSPPKGIILYGPPGCSKTTLVKAIASSSKLSFLSLSGATIFSPYLGDSEQTIRDIFKKARQTTPSILFFDEIDAIVSKRNLSDGSNGDNAQSRVLSTFLNEMDGVEQLNGVIVIGATNRLDMIDNALLRPGRFDKILEIKLPDQSSRLKILKIKTKSIPLLENVDLVEISNLTNGFSGADLENLCREASFQSLRRDLLNGFVEMSDFLNCLSKIHK</sequence>
<dbReference type="InterPro" id="IPR050168">
    <property type="entry name" value="AAA_ATPase_domain"/>
</dbReference>
<dbReference type="Gene3D" id="3.40.50.300">
    <property type="entry name" value="P-loop containing nucleotide triphosphate hydrolases"/>
    <property type="match status" value="2"/>
</dbReference>
<dbReference type="GO" id="GO:0005829">
    <property type="term" value="C:cytosol"/>
    <property type="evidence" value="ECO:0007669"/>
    <property type="project" value="TreeGrafter"/>
</dbReference>
<dbReference type="GO" id="GO:0034098">
    <property type="term" value="C:VCP-NPL4-UFD1 AAA ATPase complex"/>
    <property type="evidence" value="ECO:0007669"/>
    <property type="project" value="TreeGrafter"/>
</dbReference>
<dbReference type="SMART" id="SM00382">
    <property type="entry name" value="AAA"/>
    <property type="match status" value="2"/>
</dbReference>
<dbReference type="Pfam" id="PF00004">
    <property type="entry name" value="AAA"/>
    <property type="match status" value="2"/>
</dbReference>
<dbReference type="Proteomes" id="UP001344447">
    <property type="component" value="Unassembled WGS sequence"/>
</dbReference>
<dbReference type="PANTHER" id="PTHR23077:SF194">
    <property type="entry name" value="ATPASE FAMILY GENE 2 PROTEIN HOMOLOG B"/>
    <property type="match status" value="1"/>
</dbReference>
<evidence type="ECO:0000259" key="1">
    <source>
        <dbReference type="SMART" id="SM00382"/>
    </source>
</evidence>
<proteinExistence type="predicted"/>
<dbReference type="InterPro" id="IPR003959">
    <property type="entry name" value="ATPase_AAA_core"/>
</dbReference>
<dbReference type="InterPro" id="IPR003593">
    <property type="entry name" value="AAA+_ATPase"/>
</dbReference>
<dbReference type="Gene3D" id="1.10.8.60">
    <property type="match status" value="2"/>
</dbReference>
<dbReference type="PROSITE" id="PS00674">
    <property type="entry name" value="AAA"/>
    <property type="match status" value="2"/>
</dbReference>
<dbReference type="Pfam" id="PF17862">
    <property type="entry name" value="AAA_lid_3"/>
    <property type="match status" value="2"/>
</dbReference>
<dbReference type="PANTHER" id="PTHR23077">
    <property type="entry name" value="AAA-FAMILY ATPASE"/>
    <property type="match status" value="1"/>
</dbReference>
<dbReference type="GO" id="GO:0005634">
    <property type="term" value="C:nucleus"/>
    <property type="evidence" value="ECO:0007669"/>
    <property type="project" value="TreeGrafter"/>
</dbReference>
<dbReference type="GO" id="GO:0097352">
    <property type="term" value="P:autophagosome maturation"/>
    <property type="evidence" value="ECO:0007669"/>
    <property type="project" value="TreeGrafter"/>
</dbReference>
<dbReference type="GO" id="GO:0005524">
    <property type="term" value="F:ATP binding"/>
    <property type="evidence" value="ECO:0007669"/>
    <property type="project" value="InterPro"/>
</dbReference>